<dbReference type="EMBL" id="LIAV01000004">
    <property type="protein sequence ID" value="KRO41379.1"/>
    <property type="molecule type" value="Genomic_DNA"/>
</dbReference>
<protein>
    <submittedName>
        <fullName evidence="7">Acetyl-CoA acetyltransferase</fullName>
    </submittedName>
</protein>
<keyword evidence="2 4" id="KW-0808">Transferase</keyword>
<organism evidence="7 8">
    <name type="scientific">SAR86 cluster bacterium BACL1 MAG-120920-bin57</name>
    <dbReference type="NCBI Taxonomy" id="1655571"/>
    <lineage>
        <taxon>Bacteria</taxon>
        <taxon>Pseudomonadati</taxon>
        <taxon>Pseudomonadota</taxon>
        <taxon>Gammaproteobacteria</taxon>
        <taxon>SAR86 cluster</taxon>
    </lineage>
</organism>
<feature type="domain" description="Thiolase C-terminal" evidence="6">
    <location>
        <begin position="278"/>
        <end position="398"/>
    </location>
</feature>
<dbReference type="PANTHER" id="PTHR43365">
    <property type="entry name" value="BLR7806 PROTEIN"/>
    <property type="match status" value="1"/>
</dbReference>
<dbReference type="InterPro" id="IPR020613">
    <property type="entry name" value="Thiolase_CS"/>
</dbReference>
<dbReference type="Proteomes" id="UP000050874">
    <property type="component" value="Unassembled WGS sequence"/>
</dbReference>
<feature type="domain" description="Thiolase N-terminal" evidence="5">
    <location>
        <begin position="4"/>
        <end position="227"/>
    </location>
</feature>
<comment type="caution">
    <text evidence="7">The sequence shown here is derived from an EMBL/GenBank/DDBJ whole genome shotgun (WGS) entry which is preliminary data.</text>
</comment>
<evidence type="ECO:0000256" key="1">
    <source>
        <dbReference type="ARBA" id="ARBA00010982"/>
    </source>
</evidence>
<evidence type="ECO:0000259" key="5">
    <source>
        <dbReference type="Pfam" id="PF00108"/>
    </source>
</evidence>
<dbReference type="AlphaFoldDB" id="A0A0R2PZ52"/>
<evidence type="ECO:0000256" key="3">
    <source>
        <dbReference type="ARBA" id="ARBA00023315"/>
    </source>
</evidence>
<evidence type="ECO:0000313" key="7">
    <source>
        <dbReference type="EMBL" id="KRO41379.1"/>
    </source>
</evidence>
<reference evidence="8" key="1">
    <citation type="submission" date="2015-10" db="EMBL/GenBank/DDBJ databases">
        <title>Metagenome-Assembled Genomes uncover a global brackish microbiome.</title>
        <authorList>
            <person name="Hugerth L.W."/>
            <person name="Larsson J."/>
            <person name="Alneberg J."/>
            <person name="Lindh M.V."/>
            <person name="Legrand C."/>
            <person name="Pinhassi J."/>
            <person name="Andersson A."/>
        </authorList>
    </citation>
    <scope>NUCLEOTIDE SEQUENCE [LARGE SCALE GENOMIC DNA]</scope>
</reference>
<proteinExistence type="inferred from homology"/>
<dbReference type="InterPro" id="IPR002155">
    <property type="entry name" value="Thiolase"/>
</dbReference>
<dbReference type="CDD" id="cd00751">
    <property type="entry name" value="thiolase"/>
    <property type="match status" value="1"/>
</dbReference>
<evidence type="ECO:0000259" key="6">
    <source>
        <dbReference type="Pfam" id="PF02803"/>
    </source>
</evidence>
<dbReference type="InterPro" id="IPR020615">
    <property type="entry name" value="Thiolase_acyl_enz_int_AS"/>
</dbReference>
<dbReference type="Gene3D" id="3.40.47.10">
    <property type="match status" value="2"/>
</dbReference>
<accession>A0A0R2PZ52</accession>
<dbReference type="InterPro" id="IPR020617">
    <property type="entry name" value="Thiolase_C"/>
</dbReference>
<dbReference type="InterPro" id="IPR016039">
    <property type="entry name" value="Thiolase-like"/>
</dbReference>
<evidence type="ECO:0000256" key="4">
    <source>
        <dbReference type="RuleBase" id="RU003557"/>
    </source>
</evidence>
<dbReference type="GO" id="GO:0003988">
    <property type="term" value="F:acetyl-CoA C-acyltransferase activity"/>
    <property type="evidence" value="ECO:0007669"/>
    <property type="project" value="UniProtKB-ARBA"/>
</dbReference>
<dbReference type="Pfam" id="PF02803">
    <property type="entry name" value="Thiolase_C"/>
    <property type="match status" value="1"/>
</dbReference>
<gene>
    <name evidence="7" type="ORF">ABR63_04755</name>
</gene>
<evidence type="ECO:0000313" key="8">
    <source>
        <dbReference type="Proteomes" id="UP000050874"/>
    </source>
</evidence>
<evidence type="ECO:0000256" key="2">
    <source>
        <dbReference type="ARBA" id="ARBA00022679"/>
    </source>
</evidence>
<dbReference type="Pfam" id="PF00108">
    <property type="entry name" value="Thiolase_N"/>
    <property type="match status" value="1"/>
</dbReference>
<keyword evidence="3 4" id="KW-0012">Acyltransferase</keyword>
<dbReference type="NCBIfam" id="TIGR01930">
    <property type="entry name" value="AcCoA-C-Actrans"/>
    <property type="match status" value="1"/>
</dbReference>
<dbReference type="PIRSF" id="PIRSF000429">
    <property type="entry name" value="Ac-CoA_Ac_transf"/>
    <property type="match status" value="1"/>
</dbReference>
<sequence length="401" mass="43508">MQPVYIVDSIRTPRARANNGGGLNQLNPYELLDVLYKHIDHKNILDLHSINEVILGCVTQYGEQAGNIAKSSALFSGYPDSISGLTINRFCSSSLDAINLGYLKIQSQQAENIIAGGVEMMSRVPMLSDKAAIWNDLTIATKARIFLMGSGADLIATLFNISRAEADMQALKSQQRAMIAQKNRHFKSIVAVIDEQKAINCYQDECIRSDTTFESLSSLEPSFQKLGEKGVDKAQLNYFPELNEISHIHTAGNSPAMADAASLTLLSSHSIQENGIRARAKIISVAIVNDDPLLVLSGCLLATKKILEQNNLQVKDIDLFEIHEAFASTIVYCQQQLKIDDEKLNVNGGCIALGHPMGATGSIMMSTLIDELERQDLTTGVVATSGAAGAGTAILIERIEV</sequence>
<name>A0A0R2PZ52_9GAMM</name>
<dbReference type="PANTHER" id="PTHR43365:SF1">
    <property type="entry name" value="ACETYL-COA C-ACYLTRANSFERASE"/>
    <property type="match status" value="1"/>
</dbReference>
<dbReference type="SUPFAM" id="SSF53901">
    <property type="entry name" value="Thiolase-like"/>
    <property type="match status" value="2"/>
</dbReference>
<dbReference type="InterPro" id="IPR020616">
    <property type="entry name" value="Thiolase_N"/>
</dbReference>
<dbReference type="PROSITE" id="PS00737">
    <property type="entry name" value="THIOLASE_2"/>
    <property type="match status" value="1"/>
</dbReference>
<dbReference type="PROSITE" id="PS00098">
    <property type="entry name" value="THIOLASE_1"/>
    <property type="match status" value="1"/>
</dbReference>
<comment type="similarity">
    <text evidence="1 4">Belongs to the thiolase-like superfamily. Thiolase family.</text>
</comment>